<feature type="region of interest" description="Disordered" evidence="1">
    <location>
        <begin position="340"/>
        <end position="362"/>
    </location>
</feature>
<keyword evidence="3" id="KW-1185">Reference proteome</keyword>
<feature type="compositionally biased region" description="Low complexity" evidence="1">
    <location>
        <begin position="109"/>
        <end position="123"/>
    </location>
</feature>
<comment type="caution">
    <text evidence="2">The sequence shown here is derived from an EMBL/GenBank/DDBJ whole genome shotgun (WGS) entry which is preliminary data.</text>
</comment>
<feature type="compositionally biased region" description="Polar residues" evidence="1">
    <location>
        <begin position="209"/>
        <end position="231"/>
    </location>
</feature>
<feature type="compositionally biased region" description="Acidic residues" evidence="1">
    <location>
        <begin position="374"/>
        <end position="386"/>
    </location>
</feature>
<feature type="compositionally biased region" description="Basic and acidic residues" evidence="1">
    <location>
        <begin position="44"/>
        <end position="53"/>
    </location>
</feature>
<dbReference type="AlphaFoldDB" id="A0AAD7K0C8"/>
<reference evidence="2" key="1">
    <citation type="submission" date="2023-03" db="EMBL/GenBank/DDBJ databases">
        <title>Massive genome expansion in bonnet fungi (Mycena s.s.) driven by repeated elements and novel gene families across ecological guilds.</title>
        <authorList>
            <consortium name="Lawrence Berkeley National Laboratory"/>
            <person name="Harder C.B."/>
            <person name="Miyauchi S."/>
            <person name="Viragh M."/>
            <person name="Kuo A."/>
            <person name="Thoen E."/>
            <person name="Andreopoulos B."/>
            <person name="Lu D."/>
            <person name="Skrede I."/>
            <person name="Drula E."/>
            <person name="Henrissat B."/>
            <person name="Morin E."/>
            <person name="Kohler A."/>
            <person name="Barry K."/>
            <person name="LaButti K."/>
            <person name="Morin E."/>
            <person name="Salamov A."/>
            <person name="Lipzen A."/>
            <person name="Mereny Z."/>
            <person name="Hegedus B."/>
            <person name="Baldrian P."/>
            <person name="Stursova M."/>
            <person name="Weitz H."/>
            <person name="Taylor A."/>
            <person name="Grigoriev I.V."/>
            <person name="Nagy L.G."/>
            <person name="Martin F."/>
            <person name="Kauserud H."/>
        </authorList>
    </citation>
    <scope>NUCLEOTIDE SEQUENCE</scope>
    <source>
        <strain evidence="2">CBHHK188m</strain>
    </source>
</reference>
<evidence type="ECO:0000313" key="3">
    <source>
        <dbReference type="Proteomes" id="UP001215280"/>
    </source>
</evidence>
<accession>A0AAD7K0C8</accession>
<organism evidence="2 3">
    <name type="scientific">Mycena maculata</name>
    <dbReference type="NCBI Taxonomy" id="230809"/>
    <lineage>
        <taxon>Eukaryota</taxon>
        <taxon>Fungi</taxon>
        <taxon>Dikarya</taxon>
        <taxon>Basidiomycota</taxon>
        <taxon>Agaricomycotina</taxon>
        <taxon>Agaricomycetes</taxon>
        <taxon>Agaricomycetidae</taxon>
        <taxon>Agaricales</taxon>
        <taxon>Marasmiineae</taxon>
        <taxon>Mycenaceae</taxon>
        <taxon>Mycena</taxon>
    </lineage>
</organism>
<evidence type="ECO:0000313" key="2">
    <source>
        <dbReference type="EMBL" id="KAJ7774233.1"/>
    </source>
</evidence>
<feature type="region of interest" description="Disordered" evidence="1">
    <location>
        <begin position="152"/>
        <end position="248"/>
    </location>
</feature>
<feature type="region of interest" description="Disordered" evidence="1">
    <location>
        <begin position="443"/>
        <end position="464"/>
    </location>
</feature>
<feature type="region of interest" description="Disordered" evidence="1">
    <location>
        <begin position="374"/>
        <end position="408"/>
    </location>
</feature>
<name>A0AAD7K0C8_9AGAR</name>
<gene>
    <name evidence="2" type="ORF">DFH07DRAFT_800714</name>
</gene>
<feature type="region of interest" description="Disordered" evidence="1">
    <location>
        <begin position="1"/>
        <end position="135"/>
    </location>
</feature>
<proteinExistence type="predicted"/>
<evidence type="ECO:0000256" key="1">
    <source>
        <dbReference type="SAM" id="MobiDB-lite"/>
    </source>
</evidence>
<feature type="compositionally biased region" description="Pro residues" evidence="1">
    <location>
        <begin position="187"/>
        <end position="205"/>
    </location>
</feature>
<sequence>MPVGEVPITSYFTRVPPKKKRKENPHIHSAPAKRKRQNDDDEEQKVQPKKDKQQASLAFPKDSCKTAAVRPRAVGASSKRRASPSPPPKTRVSPRVSNDPIDLTDDDSPSVSSTSHTSPYTTPKLPQIGQGDKAAKSVAFASLPSVFSIHNNVNEASNPSWDAASIDDAPSPCFVPSSQTQDISSPNPHPSLPTPPEPFRLPVEPPYGLSQSEDTVPSSQSQYTLPTQCSPQLEVDTSGMDFVPSSQSQYMLPSPQLEVEASEINFVPSSQSQYFPPTPAAIQRDDDGFVVPSSQSQWLPPVRLDEEEASPAKGIICVPDDEIPSSQSQFELELKPRNHESVIQPPEAPPLPDLDIDITDIFDNPPVDVAPAVVEDDSATESDDDPPIVLPRIVEPVSPPSPEQGGYSIQSLYIGSLDDGGSSGSSAESLPADVKAFYDMVSGDGSYPDSFPESLKWTDNDTQD</sequence>
<protein>
    <submittedName>
        <fullName evidence="2">Uncharacterized protein</fullName>
    </submittedName>
</protein>
<dbReference type="EMBL" id="JARJLG010000016">
    <property type="protein sequence ID" value="KAJ7774233.1"/>
    <property type="molecule type" value="Genomic_DNA"/>
</dbReference>
<dbReference type="Proteomes" id="UP001215280">
    <property type="component" value="Unassembled WGS sequence"/>
</dbReference>